<reference evidence="7" key="2">
    <citation type="submission" date="2020-06" db="EMBL/GenBank/DDBJ databases">
        <authorList>
            <person name="Sheffer M."/>
        </authorList>
    </citation>
    <scope>NUCLEOTIDE SEQUENCE</scope>
</reference>
<dbReference type="AlphaFoldDB" id="A0A8T0ELL2"/>
<evidence type="ECO:0000256" key="3">
    <source>
        <dbReference type="ARBA" id="ARBA00022448"/>
    </source>
</evidence>
<accession>A0A8T0ELL2</accession>
<protein>
    <submittedName>
        <fullName evidence="7">VPS35 endosomal protein sorting factor-like</fullName>
    </submittedName>
</protein>
<dbReference type="EMBL" id="JABXBU010002227">
    <property type="protein sequence ID" value="KAF8774304.1"/>
    <property type="molecule type" value="Genomic_DNA"/>
</dbReference>
<keyword evidence="4" id="KW-0967">Endosome</keyword>
<organism evidence="7 8">
    <name type="scientific">Argiope bruennichi</name>
    <name type="common">Wasp spider</name>
    <name type="synonym">Aranea bruennichi</name>
    <dbReference type="NCBI Taxonomy" id="94029"/>
    <lineage>
        <taxon>Eukaryota</taxon>
        <taxon>Metazoa</taxon>
        <taxon>Ecdysozoa</taxon>
        <taxon>Arthropoda</taxon>
        <taxon>Chelicerata</taxon>
        <taxon>Arachnida</taxon>
        <taxon>Araneae</taxon>
        <taxon>Araneomorphae</taxon>
        <taxon>Entelegynae</taxon>
        <taxon>Araneoidea</taxon>
        <taxon>Araneidae</taxon>
        <taxon>Argiope</taxon>
    </lineage>
</organism>
<dbReference type="PANTHER" id="PTHR13673">
    <property type="entry name" value="ESOPHAGEAL CANCER ASSOCIATED PROTEIN"/>
    <property type="match status" value="1"/>
</dbReference>
<dbReference type="PANTHER" id="PTHR13673:SF0">
    <property type="entry name" value="VPS35 ENDOSOMAL PROTEIN-SORTING FACTOR-LIKE"/>
    <property type="match status" value="1"/>
</dbReference>
<reference evidence="7" key="1">
    <citation type="journal article" date="2020" name="bioRxiv">
        <title>Chromosome-level reference genome of the European wasp spider Argiope bruennichi: a resource for studies on range expansion and evolutionary adaptation.</title>
        <authorList>
            <person name="Sheffer M.M."/>
            <person name="Hoppe A."/>
            <person name="Krehenwinkel H."/>
            <person name="Uhl G."/>
            <person name="Kuss A.W."/>
            <person name="Jensen L."/>
            <person name="Jensen C."/>
            <person name="Gillespie R.G."/>
            <person name="Hoff K.J."/>
            <person name="Prost S."/>
        </authorList>
    </citation>
    <scope>NUCLEOTIDE SEQUENCE</scope>
</reference>
<dbReference type="GO" id="GO:0015031">
    <property type="term" value="P:protein transport"/>
    <property type="evidence" value="ECO:0007669"/>
    <property type="project" value="UniProtKB-KW"/>
</dbReference>
<keyword evidence="5" id="KW-0653">Protein transport</keyword>
<evidence type="ECO:0000313" key="8">
    <source>
        <dbReference type="Proteomes" id="UP000807504"/>
    </source>
</evidence>
<keyword evidence="8" id="KW-1185">Reference proteome</keyword>
<name>A0A8T0ELL2_ARGBR</name>
<evidence type="ECO:0000313" key="7">
    <source>
        <dbReference type="EMBL" id="KAF8774304.1"/>
    </source>
</evidence>
<comment type="caution">
    <text evidence="7">The sequence shown here is derived from an EMBL/GenBank/DDBJ whole genome shotgun (WGS) entry which is preliminary data.</text>
</comment>
<evidence type="ECO:0000256" key="4">
    <source>
        <dbReference type="ARBA" id="ARBA00022753"/>
    </source>
</evidence>
<evidence type="ECO:0000256" key="5">
    <source>
        <dbReference type="ARBA" id="ARBA00022927"/>
    </source>
</evidence>
<dbReference type="GO" id="GO:0005768">
    <property type="term" value="C:endosome"/>
    <property type="evidence" value="ECO:0007669"/>
    <property type="project" value="UniProtKB-SubCell"/>
</dbReference>
<dbReference type="GO" id="GO:0032456">
    <property type="term" value="P:endocytic recycling"/>
    <property type="evidence" value="ECO:0007669"/>
    <property type="project" value="InterPro"/>
</dbReference>
<comment type="similarity">
    <text evidence="2">Belongs to the VPS35L family.</text>
</comment>
<keyword evidence="3" id="KW-0813">Transport</keyword>
<feature type="region of interest" description="Disordered" evidence="6">
    <location>
        <begin position="44"/>
        <end position="67"/>
    </location>
</feature>
<proteinExistence type="inferred from homology"/>
<evidence type="ECO:0000256" key="2">
    <source>
        <dbReference type="ARBA" id="ARBA00010704"/>
    </source>
</evidence>
<sequence length="1159" mass="131297">MTHEWRAASKTYDAVKNAWVSKREEVYDHPLKASTITVQEGKVKRRFGGSNTSSASSSLSSTPKKTISDPLSTFHPLSTALDGIDPLSQFAAGLDPLSQMAEEQERAKEISASRKCHLDDTFEPWSTKKAAILNKYTTSEKLSIATSFLSGGEKVIVKTSSSVSDKVKNRLEQLDDFEEGSVKEMLNLTQQEYVNRIEELNQALRESWEQDQRVKALKIGIQSAKLLVDTSVIQFYPSKFVLITDILDNFGNLVYQRIHSKAEHHKPGSKNPVPLPEQFTPDQVPESAKETCRNWFFKIASIRELIPRFYMETAILKSYSFLTQGEYSKALVRLTKMIRGIGDPLVAAYARCYLCRVGMSVAPEAHEHLRDNFWDFLIMYNQLQSNFVKETLIKQNLDFPTYLTLYPPALDWILQCVVYKASEPVLKEVLHKCKMQCNSALLLNSVMSAFKPEYIAKRALELVDIMKECDDLGFPKHLLFRTLGLCLVVADPPENERLQILNDVWKIVTKLKNPADYMSCAEIWIEYAVKHFTKREVNTFLGDIIRHMSPDRAFEQHYPQLTRIVDRILAHMHDFSIIFSMDKFLPFLDMLQKESVKVDVCKVIMEAFMRYQIEPTCDPVIINAAMFICKTIHDSVNALTLDDEKRQIGVLICAFIRKISFGRDFEQQLGFYVEARSTFSNLDSALIQLVQCVNLLAMKTRQIVKGHHTRKTSSFVKACIAYSFITIPSLMDVFSRLDLYLISGQVALLNQCLSQADAFLKSAISLIPDSPSVIEVDNKHKSTEPYLLSYISNLLSTLLIVPDHPEQEPLYLIRGLLNVIQDYTWDQHNDTKVLVYLNVLNLLSALSQETFIWFIDGIDSNDALYGSDPKFIAEINKICSTLIDEILAHLKYLGDRGHFKKQSHLALELLCHIVAHGDLSCNSLFTLANNLWLLAHRHGHCDLKEAGHCLCYIKIKASRNGGAYQDLANKLQLPSQYCEYREDIDISLISSAEMMSRNSPNMHCQVTLVQLPLFLKSPDSFINIMFVVAGLYTESAQVIQPVSSFLKTCVSILGITVIAAQVTSELNCIRHTLASAGTEFTQKMLTDKRFKDLVDLILRKNIIVLSGWDILTFNKGFLLQTLVAVSAQVDDSFGTERWLTDIVIATPGSKPDFAAYPIN</sequence>
<comment type="subcellular location">
    <subcellularLocation>
        <location evidence="1">Endosome</location>
    </subcellularLocation>
</comment>
<gene>
    <name evidence="7" type="ORF">HNY73_016869</name>
</gene>
<dbReference type="InterPro" id="IPR029705">
    <property type="entry name" value="VPS35L"/>
</dbReference>
<feature type="compositionally biased region" description="Low complexity" evidence="6">
    <location>
        <begin position="50"/>
        <end position="61"/>
    </location>
</feature>
<evidence type="ECO:0000256" key="1">
    <source>
        <dbReference type="ARBA" id="ARBA00004177"/>
    </source>
</evidence>
<dbReference type="Proteomes" id="UP000807504">
    <property type="component" value="Unassembled WGS sequence"/>
</dbReference>
<evidence type="ECO:0000256" key="6">
    <source>
        <dbReference type="SAM" id="MobiDB-lite"/>
    </source>
</evidence>